<dbReference type="PANTHER" id="PTHR42110:SF1">
    <property type="entry name" value="L-ASPARAGINASE, PUTATIVE (AFU_ORTHOLOGUE AFUA_3G11890)-RELATED"/>
    <property type="match status" value="1"/>
</dbReference>
<accession>E0XRM9</accession>
<evidence type="ECO:0000313" key="1">
    <source>
        <dbReference type="EMBL" id="ADI17070.1"/>
    </source>
</evidence>
<dbReference type="PANTHER" id="PTHR42110">
    <property type="entry name" value="L-ASPARAGINASE, PUTATIVE (AFU_ORTHOLOGUE AFUA_3G11890)-RELATED"/>
    <property type="match status" value="1"/>
</dbReference>
<organism evidence="1">
    <name type="scientific">uncultured alpha proteobacterium HF0010_30A23</name>
    <dbReference type="NCBI Taxonomy" id="710802"/>
    <lineage>
        <taxon>Bacteria</taxon>
        <taxon>Pseudomonadati</taxon>
        <taxon>Pseudomonadota</taxon>
        <taxon>Alphaproteobacteria</taxon>
        <taxon>environmental samples</taxon>
    </lineage>
</organism>
<dbReference type="AlphaFoldDB" id="E0XRM9"/>
<dbReference type="EMBL" id="GU474853">
    <property type="protein sequence ID" value="ADI17070.1"/>
    <property type="molecule type" value="Genomic_DNA"/>
</dbReference>
<dbReference type="InterPro" id="IPR010349">
    <property type="entry name" value="Asparaginase_II"/>
</dbReference>
<proteinExistence type="predicted"/>
<dbReference type="Pfam" id="PF06089">
    <property type="entry name" value="Asparaginase_II"/>
    <property type="match status" value="1"/>
</dbReference>
<sequence>MISAAQWFREAEPLVYATRGDGIETVQGGHFAVVDAETGAVVDSAGRADGAAFPRSSAKLIQALPLIESGAADAFALTPRHLAIACASHFGEPGHEDLVLSWLKHIGCTPEDLACGPDYPMGADARIEVVRSGAPRATTLHNCSGKHSGFLTVCRHHGWATAGYKDLDHPSQRLYARNLAELSGAASGDVIWGVDGCTLPTPSLPLSDMARAMATFGRPQLDTARGQAQARVLDAIAAHPWYIAGTGHFSVALATETNGRIIAKMGADGYYVTVIRDKGWGLTLKMMDGISDVQDAALYAVLLRLGVLSEDEKAALSPVALKPIRNSRGEITGQRHAI</sequence>
<reference evidence="1" key="1">
    <citation type="journal article" date="2011" name="Environ. Microbiol.">
        <title>Time-series analyses of Monterey Bay coastal microbial picoplankton using a 'genome proxy' microarray.</title>
        <authorList>
            <person name="Rich V.I."/>
            <person name="Pham V.D."/>
            <person name="Eppley J."/>
            <person name="Shi Y."/>
            <person name="DeLong E.F."/>
        </authorList>
    </citation>
    <scope>NUCLEOTIDE SEQUENCE</scope>
</reference>
<protein>
    <submittedName>
        <fullName evidence="1">L-asparaginase II</fullName>
    </submittedName>
</protein>
<name>E0XRM9_9PROT</name>